<accession>A1ZQ28</accession>
<feature type="domain" description="SiaC family regulatory phosphoprotein" evidence="1">
    <location>
        <begin position="7"/>
        <end position="124"/>
    </location>
</feature>
<evidence type="ECO:0000313" key="2">
    <source>
        <dbReference type="EMBL" id="EAY27437.1"/>
    </source>
</evidence>
<organism evidence="2 3">
    <name type="scientific">Microscilla marina ATCC 23134</name>
    <dbReference type="NCBI Taxonomy" id="313606"/>
    <lineage>
        <taxon>Bacteria</taxon>
        <taxon>Pseudomonadati</taxon>
        <taxon>Bacteroidota</taxon>
        <taxon>Cytophagia</taxon>
        <taxon>Cytophagales</taxon>
        <taxon>Microscillaceae</taxon>
        <taxon>Microscilla</taxon>
    </lineage>
</organism>
<sequence length="129" mass="15223">MKNIFLEETDDGPQLNFNFNDGVFEVKGTSMPEHPDEYYREVLTHLQIYVDDPTASKTTMVFKFLYFNTGTNPIIMRLLETLEKLMDKSHKVEVQWVYEHDDMDMKEVGEYFNALTQLDIKLFPIESID</sequence>
<dbReference type="Proteomes" id="UP000004095">
    <property type="component" value="Unassembled WGS sequence"/>
</dbReference>
<keyword evidence="3" id="KW-1185">Reference proteome</keyword>
<protein>
    <recommendedName>
        <fullName evidence="1">SiaC family regulatory phosphoprotein domain-containing protein</fullName>
    </recommendedName>
</protein>
<dbReference type="RefSeq" id="WP_002699416.1">
    <property type="nucleotide sequence ID" value="NZ_AAWS01000023.1"/>
</dbReference>
<dbReference type="OrthoDB" id="5297629at2"/>
<evidence type="ECO:0000259" key="1">
    <source>
        <dbReference type="Pfam" id="PF09345"/>
    </source>
</evidence>
<dbReference type="AlphaFoldDB" id="A1ZQ28"/>
<dbReference type="EMBL" id="AAWS01000023">
    <property type="protein sequence ID" value="EAY27437.1"/>
    <property type="molecule type" value="Genomic_DNA"/>
</dbReference>
<evidence type="ECO:0000313" key="3">
    <source>
        <dbReference type="Proteomes" id="UP000004095"/>
    </source>
</evidence>
<gene>
    <name evidence="2" type="ORF">M23134_06838</name>
</gene>
<comment type="caution">
    <text evidence="2">The sequence shown here is derived from an EMBL/GenBank/DDBJ whole genome shotgun (WGS) entry which is preliminary data.</text>
</comment>
<proteinExistence type="predicted"/>
<reference evidence="2 3" key="1">
    <citation type="submission" date="2007-01" db="EMBL/GenBank/DDBJ databases">
        <authorList>
            <person name="Haygood M."/>
            <person name="Podell S."/>
            <person name="Anderson C."/>
            <person name="Hopkinson B."/>
            <person name="Roe K."/>
            <person name="Barbeau K."/>
            <person name="Gaasterland T."/>
            <person name="Ferriera S."/>
            <person name="Johnson J."/>
            <person name="Kravitz S."/>
            <person name="Beeson K."/>
            <person name="Sutton G."/>
            <person name="Rogers Y.-H."/>
            <person name="Friedman R."/>
            <person name="Frazier M."/>
            <person name="Venter J.C."/>
        </authorList>
    </citation>
    <scope>NUCLEOTIDE SEQUENCE [LARGE SCALE GENOMIC DNA]</scope>
    <source>
        <strain evidence="2 3">ATCC 23134</strain>
    </source>
</reference>
<dbReference type="Pfam" id="PF09345">
    <property type="entry name" value="SiaC"/>
    <property type="match status" value="1"/>
</dbReference>
<dbReference type="InterPro" id="IPR018530">
    <property type="entry name" value="SiaC"/>
</dbReference>
<name>A1ZQ28_MICM2</name>